<feature type="compositionally biased region" description="Polar residues" evidence="1">
    <location>
        <begin position="145"/>
        <end position="159"/>
    </location>
</feature>
<dbReference type="AlphaFoldDB" id="A0A6G1IEX6"/>
<dbReference type="EMBL" id="MU005630">
    <property type="protein sequence ID" value="KAF2676787.1"/>
    <property type="molecule type" value="Genomic_DNA"/>
</dbReference>
<evidence type="ECO:0000313" key="2">
    <source>
        <dbReference type="EMBL" id="KAF2676787.1"/>
    </source>
</evidence>
<dbReference type="Proteomes" id="UP000799291">
    <property type="component" value="Unassembled WGS sequence"/>
</dbReference>
<keyword evidence="3" id="KW-1185">Reference proteome</keyword>
<gene>
    <name evidence="2" type="ORF">K458DRAFT_179749</name>
</gene>
<name>A0A6G1IEX6_9PLEO</name>
<evidence type="ECO:0000256" key="1">
    <source>
        <dbReference type="SAM" id="MobiDB-lite"/>
    </source>
</evidence>
<proteinExistence type="predicted"/>
<feature type="compositionally biased region" description="Acidic residues" evidence="1">
    <location>
        <begin position="128"/>
        <end position="141"/>
    </location>
</feature>
<reference evidence="2" key="1">
    <citation type="journal article" date="2020" name="Stud. Mycol.">
        <title>101 Dothideomycetes genomes: a test case for predicting lifestyles and emergence of pathogens.</title>
        <authorList>
            <person name="Haridas S."/>
            <person name="Albert R."/>
            <person name="Binder M."/>
            <person name="Bloem J."/>
            <person name="Labutti K."/>
            <person name="Salamov A."/>
            <person name="Andreopoulos B."/>
            <person name="Baker S."/>
            <person name="Barry K."/>
            <person name="Bills G."/>
            <person name="Bluhm B."/>
            <person name="Cannon C."/>
            <person name="Castanera R."/>
            <person name="Culley D."/>
            <person name="Daum C."/>
            <person name="Ezra D."/>
            <person name="Gonzalez J."/>
            <person name="Henrissat B."/>
            <person name="Kuo A."/>
            <person name="Liang C."/>
            <person name="Lipzen A."/>
            <person name="Lutzoni F."/>
            <person name="Magnuson J."/>
            <person name="Mondo S."/>
            <person name="Nolan M."/>
            <person name="Ohm R."/>
            <person name="Pangilinan J."/>
            <person name="Park H.-J."/>
            <person name="Ramirez L."/>
            <person name="Alfaro M."/>
            <person name="Sun H."/>
            <person name="Tritt A."/>
            <person name="Yoshinaga Y."/>
            <person name="Zwiers L.-H."/>
            <person name="Turgeon B."/>
            <person name="Goodwin S."/>
            <person name="Spatafora J."/>
            <person name="Crous P."/>
            <person name="Grigoriev I."/>
        </authorList>
    </citation>
    <scope>NUCLEOTIDE SEQUENCE</scope>
    <source>
        <strain evidence="2">CBS 122367</strain>
    </source>
</reference>
<feature type="compositionally biased region" description="Basic residues" evidence="1">
    <location>
        <begin position="103"/>
        <end position="115"/>
    </location>
</feature>
<organism evidence="2 3">
    <name type="scientific">Lentithecium fluviatile CBS 122367</name>
    <dbReference type="NCBI Taxonomy" id="1168545"/>
    <lineage>
        <taxon>Eukaryota</taxon>
        <taxon>Fungi</taxon>
        <taxon>Dikarya</taxon>
        <taxon>Ascomycota</taxon>
        <taxon>Pezizomycotina</taxon>
        <taxon>Dothideomycetes</taxon>
        <taxon>Pleosporomycetidae</taxon>
        <taxon>Pleosporales</taxon>
        <taxon>Massarineae</taxon>
        <taxon>Lentitheciaceae</taxon>
        <taxon>Lentithecium</taxon>
    </lineage>
</organism>
<sequence length="372" mass="41139">MLIHRRIDEQCGKRRRSWIRQLRSQAEFLVEGTPTECFSSSKEDTFNESMKERALNEILPSLFDVAEAHEDYIAQYDLYEGSDNTDPHRGKYVTWSRSARPVRTHTKKRQCRPRVIKTDTLAPRDEPSSEEDSGEETEADELVSAPSTTCTSFQTLGTSSDEDVKPVIQSNPITAPTHLHLLADAAGDSELPPTISDHTQSMPTEHRQLCETSSANHAATLHLAVNQTLSRLHLSDMSDLDTKAEPGFETIGFPSVHTSYGNLGFQPYEGMALQAHAPALAPAPSSSSFYYTPFPSANYCAHHPPNVPSNATSATVMGAYPFQQMEPNLPQIQLPFGNYAYGTEHASTSGRPQDTMLADESICHGLPMDFPQ</sequence>
<dbReference type="OrthoDB" id="5338458at2759"/>
<feature type="region of interest" description="Disordered" evidence="1">
    <location>
        <begin position="103"/>
        <end position="166"/>
    </location>
</feature>
<evidence type="ECO:0000313" key="3">
    <source>
        <dbReference type="Proteomes" id="UP000799291"/>
    </source>
</evidence>
<accession>A0A6G1IEX6</accession>
<protein>
    <submittedName>
        <fullName evidence="2">Uncharacterized protein</fullName>
    </submittedName>
</protein>